<dbReference type="Gene3D" id="3.30.70.1070">
    <property type="entry name" value="Sporulation related repeat"/>
    <property type="match status" value="2"/>
</dbReference>
<dbReference type="Proteomes" id="UP000291562">
    <property type="component" value="Chromosome"/>
</dbReference>
<evidence type="ECO:0000313" key="4">
    <source>
        <dbReference type="Proteomes" id="UP000291562"/>
    </source>
</evidence>
<dbReference type="OrthoDB" id="7069135at2"/>
<proteinExistence type="predicted"/>
<dbReference type="InterPro" id="IPR036680">
    <property type="entry name" value="SPOR-like_sf"/>
</dbReference>
<dbReference type="EMBL" id="CP035704">
    <property type="protein sequence ID" value="QBB71375.1"/>
    <property type="molecule type" value="Genomic_DNA"/>
</dbReference>
<dbReference type="KEGG" id="xbc:ELE36_13995"/>
<dbReference type="GO" id="GO:0032506">
    <property type="term" value="P:cytokinetic process"/>
    <property type="evidence" value="ECO:0007669"/>
    <property type="project" value="TreeGrafter"/>
</dbReference>
<gene>
    <name evidence="3" type="ORF">ELE36_13995</name>
</gene>
<evidence type="ECO:0000256" key="1">
    <source>
        <dbReference type="SAM" id="MobiDB-lite"/>
    </source>
</evidence>
<dbReference type="PANTHER" id="PTHR38687:SF1">
    <property type="entry name" value="CELL DIVISION PROTEIN DEDD"/>
    <property type="match status" value="1"/>
</dbReference>
<name>A0A411HLH8_9GAMM</name>
<dbReference type="RefSeq" id="WP_129834314.1">
    <property type="nucleotide sequence ID" value="NZ_CP035704.1"/>
</dbReference>
<feature type="region of interest" description="Disordered" evidence="1">
    <location>
        <begin position="92"/>
        <end position="113"/>
    </location>
</feature>
<dbReference type="PANTHER" id="PTHR38687">
    <property type="entry name" value="CELL DIVISION PROTEIN DEDD-RELATED"/>
    <property type="match status" value="1"/>
</dbReference>
<accession>A0A411HLH8</accession>
<feature type="domain" description="SPOR" evidence="2">
    <location>
        <begin position="139"/>
        <end position="219"/>
    </location>
</feature>
<dbReference type="SUPFAM" id="SSF110997">
    <property type="entry name" value="Sporulation related repeat"/>
    <property type="match status" value="2"/>
</dbReference>
<dbReference type="GO" id="GO:0042834">
    <property type="term" value="F:peptidoglycan binding"/>
    <property type="evidence" value="ECO:0007669"/>
    <property type="project" value="InterPro"/>
</dbReference>
<organism evidence="3 4">
    <name type="scientific">Pseudolysobacter antarcticus</name>
    <dbReference type="NCBI Taxonomy" id="2511995"/>
    <lineage>
        <taxon>Bacteria</taxon>
        <taxon>Pseudomonadati</taxon>
        <taxon>Pseudomonadota</taxon>
        <taxon>Gammaproteobacteria</taxon>
        <taxon>Lysobacterales</taxon>
        <taxon>Rhodanobacteraceae</taxon>
        <taxon>Pseudolysobacter</taxon>
    </lineage>
</organism>
<dbReference type="PROSITE" id="PS51724">
    <property type="entry name" value="SPOR"/>
    <property type="match status" value="2"/>
</dbReference>
<dbReference type="AlphaFoldDB" id="A0A411HLH8"/>
<sequence>MDSGLKQRLLGAAVLIALAVIFVPMFLSGPPPKQSSETVSLDIPNAPERKFETRTLPLAVPNASAPASTAPVVPITTAPAAIPDSNRVATVDTHAPPRTDAAPETNATPAKPATSPAVATAVTPASAAVKPATPAATAVAENGRFTVNLGIYADRAHADALVQNIKKLGLPVVVEATEYQGKPGQRVRVGPFADRASAEAARLKIKASDAKLPLSISETASAPATSDTPVAALPANKAGGWAVQLGAFKSEDEANKLRQRCMTAGFVAFVDRSGSAEQALWRVRAGPEADRGNADKLRTSLKQKLQLDGIVVTQP</sequence>
<dbReference type="InterPro" id="IPR052521">
    <property type="entry name" value="Cell_div_SPOR-domain"/>
</dbReference>
<dbReference type="InterPro" id="IPR007730">
    <property type="entry name" value="SPOR-like_dom"/>
</dbReference>
<reference evidence="3 4" key="1">
    <citation type="submission" date="2019-01" db="EMBL/GenBank/DDBJ databases">
        <title>Pseudolysobacter antarctica gen. nov., sp. nov., isolated from Fildes Peninsula, Antarctica.</title>
        <authorList>
            <person name="Wei Z."/>
            <person name="Peng F."/>
        </authorList>
    </citation>
    <scope>NUCLEOTIDE SEQUENCE [LARGE SCALE GENOMIC DNA]</scope>
    <source>
        <strain evidence="3 4">AQ6-296</strain>
    </source>
</reference>
<evidence type="ECO:0000259" key="2">
    <source>
        <dbReference type="PROSITE" id="PS51724"/>
    </source>
</evidence>
<protein>
    <submittedName>
        <fullName evidence="3">SPOR domain-containing protein</fullName>
    </submittedName>
</protein>
<feature type="domain" description="SPOR" evidence="2">
    <location>
        <begin position="235"/>
        <end position="314"/>
    </location>
</feature>
<dbReference type="GO" id="GO:0032153">
    <property type="term" value="C:cell division site"/>
    <property type="evidence" value="ECO:0007669"/>
    <property type="project" value="TreeGrafter"/>
</dbReference>
<keyword evidence="4" id="KW-1185">Reference proteome</keyword>
<dbReference type="Pfam" id="PF05036">
    <property type="entry name" value="SPOR"/>
    <property type="match status" value="2"/>
</dbReference>
<evidence type="ECO:0000313" key="3">
    <source>
        <dbReference type="EMBL" id="QBB71375.1"/>
    </source>
</evidence>
<dbReference type="GO" id="GO:0030428">
    <property type="term" value="C:cell septum"/>
    <property type="evidence" value="ECO:0007669"/>
    <property type="project" value="TreeGrafter"/>
</dbReference>